<accession>A0A376PVP9</accession>
<proteinExistence type="predicted"/>
<protein>
    <submittedName>
        <fullName evidence="1">CPS-53 (KpLE1) prophage protein</fullName>
    </submittedName>
</protein>
<evidence type="ECO:0000313" key="1">
    <source>
        <dbReference type="EMBL" id="STH82372.1"/>
    </source>
</evidence>
<organism evidence="1 2">
    <name type="scientific">Escherichia coli</name>
    <dbReference type="NCBI Taxonomy" id="562"/>
    <lineage>
        <taxon>Bacteria</taxon>
        <taxon>Pseudomonadati</taxon>
        <taxon>Pseudomonadota</taxon>
        <taxon>Gammaproteobacteria</taxon>
        <taxon>Enterobacterales</taxon>
        <taxon>Enterobacteriaceae</taxon>
        <taxon>Escherichia</taxon>
    </lineage>
</organism>
<dbReference type="InterPro" id="IPR051220">
    <property type="entry name" value="TFA_Chaperone"/>
</dbReference>
<sequence length="146" mass="16592">MNRFVFSPSESRFYAIEWQADYVDNNCWPHDAINVSDSIYYEFSGTPPTGKQLITLNNMPAWGDIPPLTREELIVAADVEKQKRIDLANDYMNGKQWPGKAAIGRLKGEELAQYNLWLDYLDALELVDTASAPDIEWPTPPAVQAR</sequence>
<dbReference type="EMBL" id="UGBW01000003">
    <property type="protein sequence ID" value="STH82372.1"/>
    <property type="molecule type" value="Genomic_DNA"/>
</dbReference>
<gene>
    <name evidence="1" type="primary">yfdK_3</name>
    <name evidence="1" type="ORF">NCTC8621_02356</name>
</gene>
<dbReference type="InterPro" id="IPR003458">
    <property type="entry name" value="Phage_T4_Gp38_tail_assem"/>
</dbReference>
<dbReference type="Proteomes" id="UP000255093">
    <property type="component" value="Unassembled WGS sequence"/>
</dbReference>
<dbReference type="RefSeq" id="WP_096907922.1">
    <property type="nucleotide sequence ID" value="NZ_NKON01000004.1"/>
</dbReference>
<dbReference type="PANTHER" id="PTHR34413">
    <property type="entry name" value="PROPHAGE TAIL FIBER ASSEMBLY PROTEIN HOMOLOG TFAE-RELATED-RELATED"/>
    <property type="match status" value="1"/>
</dbReference>
<reference evidence="1 2" key="1">
    <citation type="submission" date="2018-06" db="EMBL/GenBank/DDBJ databases">
        <authorList>
            <consortium name="Pathogen Informatics"/>
            <person name="Doyle S."/>
        </authorList>
    </citation>
    <scope>NUCLEOTIDE SEQUENCE [LARGE SCALE GENOMIC DNA]</scope>
    <source>
        <strain evidence="1 2">NCTC8621</strain>
    </source>
</reference>
<evidence type="ECO:0000313" key="2">
    <source>
        <dbReference type="Proteomes" id="UP000255093"/>
    </source>
</evidence>
<name>A0A376PVP9_ECOLX</name>
<dbReference type="AlphaFoldDB" id="A0A376PVP9"/>
<dbReference type="Pfam" id="PF02413">
    <property type="entry name" value="Caudo_TAP"/>
    <property type="match status" value="1"/>
</dbReference>
<dbReference type="PANTHER" id="PTHR34413:SF1">
    <property type="entry name" value="CYTOPLASMIC PROTEIN"/>
    <property type="match status" value="1"/>
</dbReference>